<dbReference type="PANTHER" id="PTHR40056">
    <property type="entry name" value="HYPOTHETICAL CYTOSOLIC PROTEIN"/>
    <property type="match status" value="1"/>
</dbReference>
<accession>A0A3D8PUP4</accession>
<dbReference type="Pfam" id="PF08876">
    <property type="entry name" value="DUF1836"/>
    <property type="match status" value="1"/>
</dbReference>
<proteinExistence type="predicted"/>
<dbReference type="InterPro" id="IPR014975">
    <property type="entry name" value="DUF1836"/>
</dbReference>
<sequence length="195" mass="22879">MENIDELMKELHLDTHLTLEDIPDIDLYMDQVIQLFEKKFAPTKRNDNEKIVTKTMINNYAKGKLFFPIKNKKYTKEHIMLISMIYQMKSTLSINDIKKALHMLNEKIMVEEEFELGELYQHYLQLAENNVERFVDDNAALNHEVFADLEEQGNPDAAYFQQILLAASFAHMSNLYRRAAEKIIDGMEDAQTKKD</sequence>
<protein>
    <recommendedName>
        <fullName evidence="3">DUF1836 domain-containing protein</fullName>
    </recommendedName>
</protein>
<comment type="caution">
    <text evidence="1">The sequence shown here is derived from an EMBL/GenBank/DDBJ whole genome shotgun (WGS) entry which is preliminary data.</text>
</comment>
<name>A0A3D8PUP4_9BACI</name>
<gene>
    <name evidence="1" type="ORF">CWR48_10030</name>
</gene>
<evidence type="ECO:0000313" key="2">
    <source>
        <dbReference type="Proteomes" id="UP000257143"/>
    </source>
</evidence>
<dbReference type="OrthoDB" id="3191472at2"/>
<dbReference type="EMBL" id="PIOC01000016">
    <property type="protein sequence ID" value="RDW18655.1"/>
    <property type="molecule type" value="Genomic_DNA"/>
</dbReference>
<reference evidence="2" key="1">
    <citation type="submission" date="2017-11" db="EMBL/GenBank/DDBJ databases">
        <authorList>
            <person name="Zhu W."/>
        </authorList>
    </citation>
    <scope>NUCLEOTIDE SEQUENCE [LARGE SCALE GENOMIC DNA]</scope>
    <source>
        <strain evidence="2">CAU 1183</strain>
    </source>
</reference>
<dbReference type="Proteomes" id="UP000257143">
    <property type="component" value="Unassembled WGS sequence"/>
</dbReference>
<dbReference type="RefSeq" id="WP_115773115.1">
    <property type="nucleotide sequence ID" value="NZ_PIOC01000016.1"/>
</dbReference>
<organism evidence="1 2">
    <name type="scientific">Oceanobacillus arenosus</name>
    <dbReference type="NCBI Taxonomy" id="1229153"/>
    <lineage>
        <taxon>Bacteria</taxon>
        <taxon>Bacillati</taxon>
        <taxon>Bacillota</taxon>
        <taxon>Bacilli</taxon>
        <taxon>Bacillales</taxon>
        <taxon>Bacillaceae</taxon>
        <taxon>Oceanobacillus</taxon>
    </lineage>
</organism>
<keyword evidence="2" id="KW-1185">Reference proteome</keyword>
<evidence type="ECO:0000313" key="1">
    <source>
        <dbReference type="EMBL" id="RDW18655.1"/>
    </source>
</evidence>
<dbReference type="AlphaFoldDB" id="A0A3D8PUP4"/>
<evidence type="ECO:0008006" key="3">
    <source>
        <dbReference type="Google" id="ProtNLM"/>
    </source>
</evidence>
<dbReference type="PANTHER" id="PTHR40056:SF1">
    <property type="entry name" value="DUF1836 DOMAIN-CONTAINING PROTEIN"/>
    <property type="match status" value="1"/>
</dbReference>